<keyword evidence="6" id="KW-1185">Reference proteome</keyword>
<dbReference type="PANTHER" id="PTHR43464:SF19">
    <property type="entry name" value="UBIQUINONE BIOSYNTHESIS O-METHYLTRANSFERASE, MITOCHONDRIAL"/>
    <property type="match status" value="1"/>
</dbReference>
<dbReference type="CDD" id="cd02440">
    <property type="entry name" value="AdoMet_MTases"/>
    <property type="match status" value="1"/>
</dbReference>
<evidence type="ECO:0000256" key="3">
    <source>
        <dbReference type="ARBA" id="ARBA00022691"/>
    </source>
</evidence>
<reference evidence="5 6" key="1">
    <citation type="submission" date="2023-01" db="EMBL/GenBank/DDBJ databases">
        <title>Characterization of estradiol degrading bacteria Microbacterium sp. MZT7 and reveal degrading genes through genome analysis.</title>
        <authorList>
            <person name="Hao P."/>
            <person name="Gao Y."/>
        </authorList>
    </citation>
    <scope>NUCLEOTIDE SEQUENCE [LARGE SCALE GENOMIC DNA]</scope>
    <source>
        <strain evidence="5 6">MZT7</strain>
    </source>
</reference>
<feature type="domain" description="Methyltransferase" evidence="4">
    <location>
        <begin position="62"/>
        <end position="160"/>
    </location>
</feature>
<dbReference type="Proteomes" id="UP001199642">
    <property type="component" value="Chromosome"/>
</dbReference>
<name>A0ABY3RVY0_9MICO</name>
<keyword evidence="3" id="KW-0949">S-adenosyl-L-methionine</keyword>
<dbReference type="Gene3D" id="3.40.50.150">
    <property type="entry name" value="Vaccinia Virus protein VP39"/>
    <property type="match status" value="1"/>
</dbReference>
<evidence type="ECO:0000259" key="4">
    <source>
        <dbReference type="Pfam" id="PF13649"/>
    </source>
</evidence>
<dbReference type="PANTHER" id="PTHR43464">
    <property type="entry name" value="METHYLTRANSFERASE"/>
    <property type="match status" value="1"/>
</dbReference>
<dbReference type="GO" id="GO:0008168">
    <property type="term" value="F:methyltransferase activity"/>
    <property type="evidence" value="ECO:0007669"/>
    <property type="project" value="UniProtKB-KW"/>
</dbReference>
<dbReference type="InterPro" id="IPR041698">
    <property type="entry name" value="Methyltransf_25"/>
</dbReference>
<evidence type="ECO:0000256" key="1">
    <source>
        <dbReference type="ARBA" id="ARBA00022603"/>
    </source>
</evidence>
<evidence type="ECO:0000313" key="5">
    <source>
        <dbReference type="EMBL" id="UGS27075.1"/>
    </source>
</evidence>
<gene>
    <name evidence="5" type="ORF">K8F61_02350</name>
</gene>
<dbReference type="Pfam" id="PF13649">
    <property type="entry name" value="Methyltransf_25"/>
    <property type="match status" value="1"/>
</dbReference>
<protein>
    <submittedName>
        <fullName evidence="5">Methyltransferase domain-containing protein</fullName>
    </submittedName>
</protein>
<evidence type="ECO:0000256" key="2">
    <source>
        <dbReference type="ARBA" id="ARBA00022679"/>
    </source>
</evidence>
<dbReference type="NCBIfam" id="NF004851">
    <property type="entry name" value="PRK06202.1"/>
    <property type="match status" value="1"/>
</dbReference>
<evidence type="ECO:0000313" key="6">
    <source>
        <dbReference type="Proteomes" id="UP001199642"/>
    </source>
</evidence>
<dbReference type="InterPro" id="IPR029063">
    <property type="entry name" value="SAM-dependent_MTases_sf"/>
</dbReference>
<dbReference type="SUPFAM" id="SSF53335">
    <property type="entry name" value="S-adenosyl-L-methionine-dependent methyltransferases"/>
    <property type="match status" value="1"/>
</dbReference>
<dbReference type="GO" id="GO:0032259">
    <property type="term" value="P:methylation"/>
    <property type="evidence" value="ECO:0007669"/>
    <property type="project" value="UniProtKB-KW"/>
</dbReference>
<sequence>MGPDLSRRAIDVRERMDDPHADPRALERTYALFPLVNAVVSGWRGLHRREIQPRARRGPIRILDVGSGGGDRCRAIAARLRREGLAAVVTALDPDSRATAWASAHDDGAGVQYRCGTTRDLVREGDAYDVVLSNHLLHHLSTDEVQDLLNDSRHLIRGGGVALHHDIARSRAAYALFAAATRPLEGGVLSGSFIREDGLLSIRRSYTAAELRAVVPPGWHVRRRLPARLELRTEAGPRDP</sequence>
<organism evidence="5 6">
    <name type="scientific">Microbacterium resistens</name>
    <dbReference type="NCBI Taxonomy" id="156977"/>
    <lineage>
        <taxon>Bacteria</taxon>
        <taxon>Bacillati</taxon>
        <taxon>Actinomycetota</taxon>
        <taxon>Actinomycetes</taxon>
        <taxon>Micrococcales</taxon>
        <taxon>Microbacteriaceae</taxon>
        <taxon>Microbacterium</taxon>
    </lineage>
</organism>
<keyword evidence="2" id="KW-0808">Transferase</keyword>
<keyword evidence="1 5" id="KW-0489">Methyltransferase</keyword>
<proteinExistence type="predicted"/>
<dbReference type="RefSeq" id="WP_231820569.1">
    <property type="nucleotide sequence ID" value="NZ_CP082781.1"/>
</dbReference>
<accession>A0ABY3RVY0</accession>
<dbReference type="EMBL" id="CP082781">
    <property type="protein sequence ID" value="UGS27075.1"/>
    <property type="molecule type" value="Genomic_DNA"/>
</dbReference>